<comment type="caution">
    <text evidence="20">The sequence shown here is derived from an EMBL/GenBank/DDBJ whole genome shotgun (WGS) entry which is preliminary data.</text>
</comment>
<dbReference type="EC" id="5.6.2.4" evidence="16"/>
<evidence type="ECO:0000256" key="15">
    <source>
        <dbReference type="ARBA" id="ARBA00034617"/>
    </source>
</evidence>
<dbReference type="NCBIfam" id="TIGR01389">
    <property type="entry name" value="recQ"/>
    <property type="match status" value="1"/>
</dbReference>
<dbReference type="SMART" id="SM00341">
    <property type="entry name" value="HRDC"/>
    <property type="match status" value="1"/>
</dbReference>
<evidence type="ECO:0000256" key="5">
    <source>
        <dbReference type="ARBA" id="ARBA00022741"/>
    </source>
</evidence>
<dbReference type="CDD" id="cd17920">
    <property type="entry name" value="DEXHc_RecQ"/>
    <property type="match status" value="1"/>
</dbReference>
<keyword evidence="11" id="KW-0238">DNA-binding</keyword>
<evidence type="ECO:0000313" key="20">
    <source>
        <dbReference type="EMBL" id="TDM12195.1"/>
    </source>
</evidence>
<dbReference type="GO" id="GO:0043590">
    <property type="term" value="C:bacterial nucleoid"/>
    <property type="evidence" value="ECO:0007669"/>
    <property type="project" value="TreeGrafter"/>
</dbReference>
<evidence type="ECO:0000256" key="2">
    <source>
        <dbReference type="ARBA" id="ARBA00001947"/>
    </source>
</evidence>
<organism evidence="20 21">
    <name type="scientific">Macrococcus lamae</name>
    <dbReference type="NCBI Taxonomy" id="198484"/>
    <lineage>
        <taxon>Bacteria</taxon>
        <taxon>Bacillati</taxon>
        <taxon>Bacillota</taxon>
        <taxon>Bacilli</taxon>
        <taxon>Bacillales</taxon>
        <taxon>Staphylococcaceae</taxon>
        <taxon>Macrococcus</taxon>
    </lineage>
</organism>
<evidence type="ECO:0000313" key="21">
    <source>
        <dbReference type="Proteomes" id="UP000294802"/>
    </source>
</evidence>
<evidence type="ECO:0000259" key="17">
    <source>
        <dbReference type="PROSITE" id="PS50967"/>
    </source>
</evidence>
<dbReference type="Pfam" id="PF09382">
    <property type="entry name" value="RQC"/>
    <property type="match status" value="1"/>
</dbReference>
<keyword evidence="14" id="KW-0413">Isomerase</keyword>
<dbReference type="PANTHER" id="PTHR13710:SF105">
    <property type="entry name" value="ATP-DEPENDENT DNA HELICASE Q1"/>
    <property type="match status" value="1"/>
</dbReference>
<keyword evidence="21" id="KW-1185">Reference proteome</keyword>
<reference evidence="20 21" key="1">
    <citation type="submission" date="2019-01" db="EMBL/GenBank/DDBJ databases">
        <title>Draft genome sequences of the type strains of six Macrococcus species.</title>
        <authorList>
            <person name="Mazhar S."/>
            <person name="Altermann E."/>
            <person name="Hill C."/>
            <person name="Mcauliffe O."/>
        </authorList>
    </citation>
    <scope>NUCLEOTIDE SEQUENCE [LARGE SCALE GENOMIC DNA]</scope>
    <source>
        <strain evidence="20 21">CCM4815</strain>
    </source>
</reference>
<dbReference type="Pfam" id="PF00271">
    <property type="entry name" value="Helicase_C"/>
    <property type="match status" value="1"/>
</dbReference>
<dbReference type="PROSITE" id="PS51192">
    <property type="entry name" value="HELICASE_ATP_BIND_1"/>
    <property type="match status" value="1"/>
</dbReference>
<evidence type="ECO:0000256" key="8">
    <source>
        <dbReference type="ARBA" id="ARBA00022806"/>
    </source>
</evidence>
<dbReference type="SUPFAM" id="SSF47819">
    <property type="entry name" value="HRDC-like"/>
    <property type="match status" value="1"/>
</dbReference>
<dbReference type="GO" id="GO:0009432">
    <property type="term" value="P:SOS response"/>
    <property type="evidence" value="ECO:0007669"/>
    <property type="project" value="UniProtKB-UniRule"/>
</dbReference>
<evidence type="ECO:0000259" key="19">
    <source>
        <dbReference type="PROSITE" id="PS51194"/>
    </source>
</evidence>
<evidence type="ECO:0000256" key="9">
    <source>
        <dbReference type="ARBA" id="ARBA00022833"/>
    </source>
</evidence>
<dbReference type="FunFam" id="3.40.50.300:FF:001389">
    <property type="entry name" value="ATP-dependent DNA helicase RecQ"/>
    <property type="match status" value="1"/>
</dbReference>
<evidence type="ECO:0000256" key="3">
    <source>
        <dbReference type="ARBA" id="ARBA00005446"/>
    </source>
</evidence>
<keyword evidence="10" id="KW-0067">ATP-binding</keyword>
<evidence type="ECO:0000256" key="10">
    <source>
        <dbReference type="ARBA" id="ARBA00022840"/>
    </source>
</evidence>
<keyword evidence="13" id="KW-0234">DNA repair</keyword>
<comment type="cofactor">
    <cofactor evidence="1">
        <name>Mg(2+)</name>
        <dbReference type="ChEBI" id="CHEBI:18420"/>
    </cofactor>
</comment>
<dbReference type="GO" id="GO:0043138">
    <property type="term" value="F:3'-5' DNA helicase activity"/>
    <property type="evidence" value="ECO:0007669"/>
    <property type="project" value="UniProtKB-EC"/>
</dbReference>
<sequence length="588" mass="67726">MEAILKRYFGYETFRTGQRELISYIVNNESALGILPTGGGKSICYQVPGLIRGGLTLVISPLISLMKDQVDSLNAAGINAAYLNSNLKAAEEREILTGLAYKRYQFLYVAPERFNQLAFRQMLNQLDIRLIAFDEAHCISKWGHDFRPSYRQVIHFTRQFDCPFLAVTATATIDVKKDIQSLLGIIDSHVIETSTRRDNLAFKVDPTYQKEKMVREYVKKHQDDSGIIYAGTRKQVEALSEQFSHLKINHTIYHAGLSKNEREENQAKFVHDDCPVMIATNAFGMGIDKSNVRYVIHYNMPQDLESYYQEAGRAGRDGLESECILMFSEQDIRLQQFFISTSDESIQEKKKEKLEKMIHYTKTTQCLQGTIINYFNPDEHLKPCGKCSNCLSQGAYDMTNEALKILSCLIRMKDSVHRLLLIKVLRGEDDREVKDYHYHLLSTYGLLKEYETKELNRFLDTLLFNGYIHEAGGKMICHPSAKEVLIKKMEVMTHYEPVNYKEKVTIKTISEVNEQLFNELKKVRKQLASDLSVPPFTIFSDQTLILFAKKMPTTKQEMIHIEGVGSYKLKHYCPQFLDCINEYLSMAR</sequence>
<feature type="domain" description="Helicase C-terminal" evidence="19">
    <location>
        <begin position="213"/>
        <end position="358"/>
    </location>
</feature>
<dbReference type="EMBL" id="SCWB01000005">
    <property type="protein sequence ID" value="TDM12195.1"/>
    <property type="molecule type" value="Genomic_DNA"/>
</dbReference>
<evidence type="ECO:0000256" key="7">
    <source>
        <dbReference type="ARBA" id="ARBA00022801"/>
    </source>
</evidence>
<dbReference type="NCBIfam" id="TIGR00614">
    <property type="entry name" value="recQ_fam"/>
    <property type="match status" value="1"/>
</dbReference>
<dbReference type="Proteomes" id="UP000294802">
    <property type="component" value="Unassembled WGS sequence"/>
</dbReference>
<dbReference type="InterPro" id="IPR032284">
    <property type="entry name" value="RecQ_Zn-bd"/>
</dbReference>
<comment type="similarity">
    <text evidence="3">Belongs to the helicase family. RecQ subfamily.</text>
</comment>
<evidence type="ECO:0000256" key="4">
    <source>
        <dbReference type="ARBA" id="ARBA00022723"/>
    </source>
</evidence>
<dbReference type="InterPro" id="IPR001650">
    <property type="entry name" value="Helicase_C-like"/>
</dbReference>
<dbReference type="InterPro" id="IPR014001">
    <property type="entry name" value="Helicase_ATP-bd"/>
</dbReference>
<evidence type="ECO:0000256" key="13">
    <source>
        <dbReference type="ARBA" id="ARBA00023204"/>
    </source>
</evidence>
<dbReference type="SUPFAM" id="SSF46785">
    <property type="entry name" value="Winged helix' DNA-binding domain"/>
    <property type="match status" value="1"/>
</dbReference>
<dbReference type="GO" id="GO:0006260">
    <property type="term" value="P:DNA replication"/>
    <property type="evidence" value="ECO:0007669"/>
    <property type="project" value="InterPro"/>
</dbReference>
<dbReference type="InterPro" id="IPR010997">
    <property type="entry name" value="HRDC-like_sf"/>
</dbReference>
<dbReference type="Pfam" id="PF16124">
    <property type="entry name" value="RecQ_Zn_bind"/>
    <property type="match status" value="1"/>
</dbReference>
<dbReference type="Gene3D" id="3.40.50.300">
    <property type="entry name" value="P-loop containing nucleotide triphosphate hydrolases"/>
    <property type="match status" value="2"/>
</dbReference>
<dbReference type="AlphaFoldDB" id="A0A4R6BVL0"/>
<feature type="domain" description="Helicase ATP-binding" evidence="18">
    <location>
        <begin position="22"/>
        <end position="189"/>
    </location>
</feature>
<dbReference type="InterPro" id="IPR006293">
    <property type="entry name" value="DNA_helicase_ATP-dep_RecQ_bac"/>
</dbReference>
<dbReference type="InterPro" id="IPR011545">
    <property type="entry name" value="DEAD/DEAH_box_helicase_dom"/>
</dbReference>
<dbReference type="OrthoDB" id="9763310at2"/>
<evidence type="ECO:0000256" key="14">
    <source>
        <dbReference type="ARBA" id="ARBA00023235"/>
    </source>
</evidence>
<name>A0A4R6BVL0_9STAP</name>
<dbReference type="InterPro" id="IPR004589">
    <property type="entry name" value="DNA_helicase_ATP-dep_RecQ"/>
</dbReference>
<keyword evidence="8 20" id="KW-0347">Helicase</keyword>
<evidence type="ECO:0000256" key="6">
    <source>
        <dbReference type="ARBA" id="ARBA00022763"/>
    </source>
</evidence>
<keyword evidence="5" id="KW-0547">Nucleotide-binding</keyword>
<dbReference type="RefSeq" id="WP_133443364.1">
    <property type="nucleotide sequence ID" value="NZ_SCWB01000005.1"/>
</dbReference>
<evidence type="ECO:0000256" key="12">
    <source>
        <dbReference type="ARBA" id="ARBA00023172"/>
    </source>
</evidence>
<keyword evidence="6" id="KW-0227">DNA damage</keyword>
<feature type="domain" description="HRDC" evidence="17">
    <location>
        <begin position="510"/>
        <end position="588"/>
    </location>
</feature>
<dbReference type="PANTHER" id="PTHR13710">
    <property type="entry name" value="DNA HELICASE RECQ FAMILY MEMBER"/>
    <property type="match status" value="1"/>
</dbReference>
<keyword evidence="9" id="KW-0862">Zinc</keyword>
<comment type="catalytic activity">
    <reaction evidence="15">
        <text>Couples ATP hydrolysis with the unwinding of duplex DNA by translocating in the 3'-5' direction.</text>
        <dbReference type="EC" id="5.6.2.4"/>
    </reaction>
</comment>
<dbReference type="SMART" id="SM00487">
    <property type="entry name" value="DEXDc"/>
    <property type="match status" value="1"/>
</dbReference>
<dbReference type="InterPro" id="IPR027417">
    <property type="entry name" value="P-loop_NTPase"/>
</dbReference>
<dbReference type="SMART" id="SM00956">
    <property type="entry name" value="RQC"/>
    <property type="match status" value="1"/>
</dbReference>
<proteinExistence type="inferred from homology"/>
<dbReference type="SMART" id="SM00490">
    <property type="entry name" value="HELICc"/>
    <property type="match status" value="1"/>
</dbReference>
<dbReference type="PROSITE" id="PS51194">
    <property type="entry name" value="HELICASE_CTER"/>
    <property type="match status" value="1"/>
</dbReference>
<dbReference type="Gene3D" id="1.10.150.80">
    <property type="entry name" value="HRDC domain"/>
    <property type="match status" value="1"/>
</dbReference>
<dbReference type="SUPFAM" id="SSF52540">
    <property type="entry name" value="P-loop containing nucleoside triphosphate hydrolases"/>
    <property type="match status" value="1"/>
</dbReference>
<dbReference type="GO" id="GO:0016787">
    <property type="term" value="F:hydrolase activity"/>
    <property type="evidence" value="ECO:0007669"/>
    <property type="project" value="UniProtKB-KW"/>
</dbReference>
<dbReference type="InterPro" id="IPR018982">
    <property type="entry name" value="RQC_domain"/>
</dbReference>
<protein>
    <recommendedName>
        <fullName evidence="16">DNA helicase RecQ</fullName>
        <ecNumber evidence="16">5.6.2.4</ecNumber>
    </recommendedName>
</protein>
<dbReference type="Pfam" id="PF00270">
    <property type="entry name" value="DEAD"/>
    <property type="match status" value="1"/>
</dbReference>
<dbReference type="GO" id="GO:0003677">
    <property type="term" value="F:DNA binding"/>
    <property type="evidence" value="ECO:0007669"/>
    <property type="project" value="UniProtKB-KW"/>
</dbReference>
<dbReference type="InterPro" id="IPR036388">
    <property type="entry name" value="WH-like_DNA-bd_sf"/>
</dbReference>
<dbReference type="GO" id="GO:0006310">
    <property type="term" value="P:DNA recombination"/>
    <property type="evidence" value="ECO:0007669"/>
    <property type="project" value="UniProtKB-UniRule"/>
</dbReference>
<evidence type="ECO:0000256" key="16">
    <source>
        <dbReference type="NCBIfam" id="TIGR01389"/>
    </source>
</evidence>
<comment type="cofactor">
    <cofactor evidence="2">
        <name>Zn(2+)</name>
        <dbReference type="ChEBI" id="CHEBI:29105"/>
    </cofactor>
</comment>
<dbReference type="GO" id="GO:0006281">
    <property type="term" value="P:DNA repair"/>
    <property type="evidence" value="ECO:0007669"/>
    <property type="project" value="UniProtKB-KW"/>
</dbReference>
<accession>A0A4R6BVL0</accession>
<dbReference type="InterPro" id="IPR044876">
    <property type="entry name" value="HRDC_dom_sf"/>
</dbReference>
<dbReference type="GO" id="GO:0005737">
    <property type="term" value="C:cytoplasm"/>
    <property type="evidence" value="ECO:0007669"/>
    <property type="project" value="TreeGrafter"/>
</dbReference>
<keyword evidence="7 20" id="KW-0378">Hydrolase</keyword>
<keyword evidence="12" id="KW-0233">DNA recombination</keyword>
<dbReference type="InterPro" id="IPR036390">
    <property type="entry name" value="WH_DNA-bd_sf"/>
</dbReference>
<evidence type="ECO:0000256" key="1">
    <source>
        <dbReference type="ARBA" id="ARBA00001946"/>
    </source>
</evidence>
<dbReference type="InterPro" id="IPR002121">
    <property type="entry name" value="HRDC_dom"/>
</dbReference>
<dbReference type="Pfam" id="PF00570">
    <property type="entry name" value="HRDC"/>
    <property type="match status" value="1"/>
</dbReference>
<keyword evidence="4" id="KW-0479">Metal-binding</keyword>
<dbReference type="GO" id="GO:0030894">
    <property type="term" value="C:replisome"/>
    <property type="evidence" value="ECO:0007669"/>
    <property type="project" value="TreeGrafter"/>
</dbReference>
<dbReference type="GO" id="GO:0046872">
    <property type="term" value="F:metal ion binding"/>
    <property type="evidence" value="ECO:0007669"/>
    <property type="project" value="UniProtKB-KW"/>
</dbReference>
<dbReference type="GO" id="GO:0009378">
    <property type="term" value="F:four-way junction helicase activity"/>
    <property type="evidence" value="ECO:0007669"/>
    <property type="project" value="TreeGrafter"/>
</dbReference>
<evidence type="ECO:0000256" key="11">
    <source>
        <dbReference type="ARBA" id="ARBA00023125"/>
    </source>
</evidence>
<dbReference type="Gene3D" id="1.10.10.10">
    <property type="entry name" value="Winged helix-like DNA-binding domain superfamily/Winged helix DNA-binding domain"/>
    <property type="match status" value="1"/>
</dbReference>
<evidence type="ECO:0000259" key="18">
    <source>
        <dbReference type="PROSITE" id="PS51192"/>
    </source>
</evidence>
<dbReference type="PROSITE" id="PS50967">
    <property type="entry name" value="HRDC"/>
    <property type="match status" value="1"/>
</dbReference>
<gene>
    <name evidence="20" type="primary">recQ</name>
    <name evidence="20" type="ORF">ERX29_03780</name>
</gene>
<dbReference type="GO" id="GO:0005524">
    <property type="term" value="F:ATP binding"/>
    <property type="evidence" value="ECO:0007669"/>
    <property type="project" value="UniProtKB-KW"/>
</dbReference>